<accession>A0A1Y4SV12</accession>
<dbReference type="Pfam" id="PF04464">
    <property type="entry name" value="Glyphos_transf"/>
    <property type="match status" value="1"/>
</dbReference>
<dbReference type="InterPro" id="IPR043148">
    <property type="entry name" value="TagF_C"/>
</dbReference>
<dbReference type="AlphaFoldDB" id="A0A1Y4SV12"/>
<evidence type="ECO:0000313" key="1">
    <source>
        <dbReference type="EMBL" id="OUQ33755.1"/>
    </source>
</evidence>
<dbReference type="GO" id="GO:0047355">
    <property type="term" value="F:CDP-glycerol glycerophosphotransferase activity"/>
    <property type="evidence" value="ECO:0007669"/>
    <property type="project" value="InterPro"/>
</dbReference>
<dbReference type="InterPro" id="IPR007554">
    <property type="entry name" value="Glycerophosphate_synth"/>
</dbReference>
<comment type="caution">
    <text evidence="1">The sequence shown here is derived from an EMBL/GenBank/DDBJ whole genome shotgun (WGS) entry which is preliminary data.</text>
</comment>
<reference evidence="1 2" key="1">
    <citation type="journal article" date="2018" name="BMC Genomics">
        <title>Whole genome sequencing and function prediction of 133 gut anaerobes isolated from chicken caecum in pure cultures.</title>
        <authorList>
            <person name="Medvecky M."/>
            <person name="Cejkova D."/>
            <person name="Polansky O."/>
            <person name="Karasova D."/>
            <person name="Kubasova T."/>
            <person name="Cizek A."/>
            <person name="Rychlik I."/>
        </authorList>
    </citation>
    <scope>NUCLEOTIDE SEQUENCE [LARGE SCALE GENOMIC DNA]</scope>
    <source>
        <strain evidence="1 2">An13</strain>
    </source>
</reference>
<dbReference type="EMBL" id="NFLJ01000025">
    <property type="protein sequence ID" value="OUQ33755.1"/>
    <property type="molecule type" value="Genomic_DNA"/>
</dbReference>
<dbReference type="Gene3D" id="3.40.50.12580">
    <property type="match status" value="1"/>
</dbReference>
<dbReference type="Proteomes" id="UP000195305">
    <property type="component" value="Unassembled WGS sequence"/>
</dbReference>
<dbReference type="GO" id="GO:0016020">
    <property type="term" value="C:membrane"/>
    <property type="evidence" value="ECO:0007669"/>
    <property type="project" value="InterPro"/>
</dbReference>
<feature type="non-terminal residue" evidence="1">
    <location>
        <position position="1"/>
    </location>
</feature>
<dbReference type="RefSeq" id="WP_087358587.1">
    <property type="nucleotide sequence ID" value="NZ_NFLJ01000025.1"/>
</dbReference>
<evidence type="ECO:0008006" key="3">
    <source>
        <dbReference type="Google" id="ProtNLM"/>
    </source>
</evidence>
<protein>
    <recommendedName>
        <fullName evidence="3">Teichoic acid biosynthesis protein</fullName>
    </recommendedName>
</protein>
<organism evidence="1 2">
    <name type="scientific">Massilimicrobiota timonensis</name>
    <dbReference type="NCBI Taxonomy" id="1776392"/>
    <lineage>
        <taxon>Bacteria</taxon>
        <taxon>Bacillati</taxon>
        <taxon>Bacillota</taxon>
        <taxon>Erysipelotrichia</taxon>
        <taxon>Erysipelotrichales</taxon>
        <taxon>Erysipelotrichaceae</taxon>
        <taxon>Massilimicrobiota</taxon>
    </lineage>
</organism>
<proteinExistence type="predicted"/>
<name>A0A1Y4SV12_9FIRM</name>
<sequence length="670" mass="80288">VEKAKYFYRRHGASVSQTRNNPYYCFEDIMTYNECLLSRYSKNGVVPKYVQTLIINTFNWRVKSDMLLPYHYESELFDSAKERIKNILKQIDNDVIINHSNCDKYVKLYFLTQKGEFVSYNINNDGYKIFCQDITMYEDQTIDCYLYKVRPCNHEISIFASFESPLLELTPVNEYIVRGIYKNGEKFEERYSLDVSNVPFRNTKMKTAHTFPFTYTFDPTKVKKFSFYIHINGYDLTFKPIYIKFSGFVKKFHRNAITINGTRLSYSNHSFKVSHQNLIKDIFDILRTMWFYPRKHIFAIQYFRLKAKTNRKIWLYYDSAGVLDNGYFQFIHDFVKNDGIECYYIMDGDNSDLLSKFTLEQQENIVRYKSKKHKDLFLKSSKIFISFSSLSIYSPFKEFAWYSDVTHYELIYLQHGILHATLQNLYAKEFTEIDKFVISSNFEKENLKQNYDYLDNDFIISGMPRMTKFNQGNTKNKILFAPSWRQYLIGQLVNNRRALKTQEFLASDFYNQIYQFLNSKDLKEILEDNDLYLDFQLHPIFKPYQKYFDLDKNERVNFNFEKHSLDEYKIFITDFSSYQFDYIQLVRPIVYFLPDSKEFKAGLHSYRSLDLKYENAFGPLCFNSNQMIKEIKNIIEHKYIVAEPYCTRMQEFFTVSDNPAETIYNSIIDI</sequence>
<gene>
    <name evidence="1" type="ORF">B5E75_09175</name>
</gene>
<dbReference type="OrthoDB" id="9807674at2"/>
<keyword evidence="2" id="KW-1185">Reference proteome</keyword>
<evidence type="ECO:0000313" key="2">
    <source>
        <dbReference type="Proteomes" id="UP000195305"/>
    </source>
</evidence>